<dbReference type="Proteomes" id="UP000288197">
    <property type="component" value="Unassembled WGS sequence"/>
</dbReference>
<sequence>MKYDLSYLSIPLPEDVSKLKYFGDFKGANALIDFLLERKSTPISLRKRLEIEKDVLGMMGNNEYPYSFEEARQMMTEDIKDFKADELVVLRNTGKVDWIYVDGEVKFQRRFLANLFKTQSTYSDRRISSEDNAVEVLRQQELDENVVLMKEKGKRQVEITIKGSIKVKKEHERVGEKVKVYLPIPKACKQNSEIKIIRTSPTATFIAPEDEEQRTIYFETILEENQVFEVTYSYVHTIPYRELDSDKAMVCDITTDLEEVLPHMAFTPYLENLLEEILEDETNPIKQARKIFDFVTTKVNYSFMREYFTIENISEYAAVNLKGDCGVQAILFITLCRMSGIPAKWQSGLYVSSHYTGCHDWAQFYVAPYGWVHADLSFAGGAYRNKKLERWNYYFGNLDIFRMVANSAIQQDFNPAKAELRADPIDNQRGEFEYVGQGLPYACLEVSQELVEMKELN</sequence>
<dbReference type="AlphaFoldDB" id="A0A430A1U7"/>
<dbReference type="SMART" id="SM00460">
    <property type="entry name" value="TGc"/>
    <property type="match status" value="1"/>
</dbReference>
<dbReference type="PANTHER" id="PTHR38339">
    <property type="entry name" value="TRANSGLUTAMINASE DOMAIN PROTEIN"/>
    <property type="match status" value="1"/>
</dbReference>
<organism evidence="2 3">
    <name type="scientific">Vagococcus fluvialis</name>
    <dbReference type="NCBI Taxonomy" id="2738"/>
    <lineage>
        <taxon>Bacteria</taxon>
        <taxon>Bacillati</taxon>
        <taxon>Bacillota</taxon>
        <taxon>Bacilli</taxon>
        <taxon>Lactobacillales</taxon>
        <taxon>Enterococcaceae</taxon>
        <taxon>Vagococcus</taxon>
    </lineage>
</organism>
<protein>
    <submittedName>
        <fullName evidence="2">Transglutaminase</fullName>
    </submittedName>
</protein>
<dbReference type="RefSeq" id="WP_114290240.1">
    <property type="nucleotide sequence ID" value="NZ_CP081459.1"/>
</dbReference>
<comment type="caution">
    <text evidence="2">The sequence shown here is derived from an EMBL/GenBank/DDBJ whole genome shotgun (WGS) entry which is preliminary data.</text>
</comment>
<dbReference type="SUPFAM" id="SSF54001">
    <property type="entry name" value="Cysteine proteinases"/>
    <property type="match status" value="1"/>
</dbReference>
<dbReference type="OrthoDB" id="9804872at2"/>
<name>A0A430A1U7_9ENTE</name>
<accession>A0A430A1U7</accession>
<dbReference type="Gene3D" id="3.10.620.30">
    <property type="match status" value="1"/>
</dbReference>
<proteinExistence type="predicted"/>
<dbReference type="EMBL" id="NGJX01000012">
    <property type="protein sequence ID" value="RSU00337.1"/>
    <property type="molecule type" value="Genomic_DNA"/>
</dbReference>
<evidence type="ECO:0000313" key="3">
    <source>
        <dbReference type="Proteomes" id="UP000288197"/>
    </source>
</evidence>
<evidence type="ECO:0000313" key="2">
    <source>
        <dbReference type="EMBL" id="RSU00337.1"/>
    </source>
</evidence>
<reference evidence="2 3" key="1">
    <citation type="submission" date="2017-05" db="EMBL/GenBank/DDBJ databases">
        <title>Vagococcus spp. assemblies.</title>
        <authorList>
            <person name="Gulvik C.A."/>
        </authorList>
    </citation>
    <scope>NUCLEOTIDE SEQUENCE [LARGE SCALE GENOMIC DNA]</scope>
    <source>
        <strain evidence="2 3">NCFB 2497</strain>
    </source>
</reference>
<keyword evidence="3" id="KW-1185">Reference proteome</keyword>
<dbReference type="Pfam" id="PF01841">
    <property type="entry name" value="Transglut_core"/>
    <property type="match status" value="1"/>
</dbReference>
<dbReference type="InterPro" id="IPR002931">
    <property type="entry name" value="Transglutaminase-like"/>
</dbReference>
<dbReference type="GeneID" id="63147149"/>
<dbReference type="InterPro" id="IPR038765">
    <property type="entry name" value="Papain-like_cys_pep_sf"/>
</dbReference>
<feature type="domain" description="Transglutaminase-like" evidence="1">
    <location>
        <begin position="317"/>
        <end position="378"/>
    </location>
</feature>
<evidence type="ECO:0000259" key="1">
    <source>
        <dbReference type="SMART" id="SM00460"/>
    </source>
</evidence>
<dbReference type="PANTHER" id="PTHR38339:SF1">
    <property type="entry name" value="TRANSGLUTAMINASE-LIKE DOMAIN-CONTAINING PROTEIN"/>
    <property type="match status" value="1"/>
</dbReference>
<gene>
    <name evidence="2" type="ORF">CBF32_10765</name>
</gene>